<feature type="domain" description="ATPase AAA-type core" evidence="2">
    <location>
        <begin position="2"/>
        <end position="75"/>
    </location>
</feature>
<dbReference type="InterPro" id="IPR027417">
    <property type="entry name" value="P-loop_NTPase"/>
</dbReference>
<dbReference type="InterPro" id="IPR003959">
    <property type="entry name" value="ATPase_AAA_core"/>
</dbReference>
<dbReference type="Proteomes" id="UP000702964">
    <property type="component" value="Unassembled WGS sequence"/>
</dbReference>
<sequence length="357" mass="41103">MVRILFDMAHYYEPSIIFMDEIDAIASARGAATEHEASRRVKTELLVQINGVSSGEHEGSRVMLLAATNLPRCLCKMNANVLQRVDGEHVDQLNHRRERQDNGLRSQKSEKKRKLNHADRKVKLNDEIRFLESGVAVLMTRGLPTSLMLQQDPILLPVVEQHAGLLYAMQAQQLRVAKMQSALSRCLIDQQYYPLYSRICLSKDWNQRRATLLEMREKKLRVALDFVMSQANSSDPNKAQFSENKFETAGGHLCCIRYEAVQFPGVDSLQQVFNALWFFMTNMEIVISEKLGQITLRDDYDTADGELVVTMRRATFWKIYHPEFSISELELHDFQDSMMQWSDVMVKTMRSMVYPAS</sequence>
<dbReference type="Gene3D" id="3.40.50.300">
    <property type="entry name" value="P-loop containing nucleotide triphosphate hydrolases"/>
    <property type="match status" value="1"/>
</dbReference>
<feature type="region of interest" description="Disordered" evidence="1">
    <location>
        <begin position="95"/>
        <end position="118"/>
    </location>
</feature>
<comment type="caution">
    <text evidence="3">The sequence shown here is derived from an EMBL/GenBank/DDBJ whole genome shotgun (WGS) entry which is preliminary data.</text>
</comment>
<dbReference type="PANTHER" id="PTHR23074:SF19">
    <property type="entry name" value="KATANIN P60 ATPASE-CONTAINING SUBUNIT A1"/>
    <property type="match status" value="1"/>
</dbReference>
<reference evidence="3" key="1">
    <citation type="journal article" date="2015" name="Genom Data">
        <title>Draft genome sequences of Phytophthora kernoviae and Phytophthora ramorum lineage EU2 from Scotland.</title>
        <authorList>
            <person name="Sambles C."/>
            <person name="Schlenzig A."/>
            <person name="O'Neill P."/>
            <person name="Grant M."/>
            <person name="Studholme D.J."/>
        </authorList>
    </citation>
    <scope>NUCLEOTIDE SEQUENCE</scope>
    <source>
        <strain evidence="3">00238/432</strain>
    </source>
</reference>
<evidence type="ECO:0000313" key="3">
    <source>
        <dbReference type="EMBL" id="KAF4320766.1"/>
    </source>
</evidence>
<organism evidence="3 4">
    <name type="scientific">Phytophthora kernoviae 00238/432</name>
    <dbReference type="NCBI Taxonomy" id="1284355"/>
    <lineage>
        <taxon>Eukaryota</taxon>
        <taxon>Sar</taxon>
        <taxon>Stramenopiles</taxon>
        <taxon>Oomycota</taxon>
        <taxon>Peronosporomycetes</taxon>
        <taxon>Peronosporales</taxon>
        <taxon>Peronosporaceae</taxon>
        <taxon>Phytophthora</taxon>
    </lineage>
</organism>
<name>A0A8J4WFV4_9STRA</name>
<dbReference type="InterPro" id="IPR050304">
    <property type="entry name" value="MT-severing_AAA_ATPase"/>
</dbReference>
<proteinExistence type="predicted"/>
<protein>
    <recommendedName>
        <fullName evidence="2">ATPase AAA-type core domain-containing protein</fullName>
    </recommendedName>
</protein>
<dbReference type="GO" id="GO:0016887">
    <property type="term" value="F:ATP hydrolysis activity"/>
    <property type="evidence" value="ECO:0007669"/>
    <property type="project" value="InterPro"/>
</dbReference>
<dbReference type="AlphaFoldDB" id="A0A8J4WFV4"/>
<evidence type="ECO:0000256" key="1">
    <source>
        <dbReference type="SAM" id="MobiDB-lite"/>
    </source>
</evidence>
<dbReference type="Pfam" id="PF00004">
    <property type="entry name" value="AAA"/>
    <property type="match status" value="1"/>
</dbReference>
<evidence type="ECO:0000259" key="2">
    <source>
        <dbReference type="Pfam" id="PF00004"/>
    </source>
</evidence>
<gene>
    <name evidence="3" type="ORF">G195_005956</name>
</gene>
<dbReference type="GO" id="GO:0005524">
    <property type="term" value="F:ATP binding"/>
    <property type="evidence" value="ECO:0007669"/>
    <property type="project" value="InterPro"/>
</dbReference>
<dbReference type="EMBL" id="AOFI03000136">
    <property type="protein sequence ID" value="KAF4320766.1"/>
    <property type="molecule type" value="Genomic_DNA"/>
</dbReference>
<dbReference type="PANTHER" id="PTHR23074">
    <property type="entry name" value="AAA DOMAIN-CONTAINING"/>
    <property type="match status" value="1"/>
</dbReference>
<evidence type="ECO:0000313" key="4">
    <source>
        <dbReference type="Proteomes" id="UP000702964"/>
    </source>
</evidence>
<accession>A0A8J4WFV4</accession>
<dbReference type="GO" id="GO:0051013">
    <property type="term" value="P:microtubule severing"/>
    <property type="evidence" value="ECO:0007669"/>
    <property type="project" value="TreeGrafter"/>
</dbReference>
<reference evidence="3" key="2">
    <citation type="submission" date="2020-02" db="EMBL/GenBank/DDBJ databases">
        <authorList>
            <person name="Studholme D.J."/>
        </authorList>
    </citation>
    <scope>NUCLEOTIDE SEQUENCE</scope>
    <source>
        <strain evidence="3">00238/432</strain>
    </source>
</reference>
<dbReference type="SUPFAM" id="SSF52540">
    <property type="entry name" value="P-loop containing nucleoside triphosphate hydrolases"/>
    <property type="match status" value="1"/>
</dbReference>
<dbReference type="GO" id="GO:0015630">
    <property type="term" value="C:microtubule cytoskeleton"/>
    <property type="evidence" value="ECO:0007669"/>
    <property type="project" value="TreeGrafter"/>
</dbReference>